<dbReference type="InterPro" id="IPR047057">
    <property type="entry name" value="MerR_fam"/>
</dbReference>
<feature type="domain" description="HTH merR-type" evidence="5">
    <location>
        <begin position="1"/>
        <end position="68"/>
    </location>
</feature>
<dbReference type="Pfam" id="PF13411">
    <property type="entry name" value="MerR_1"/>
    <property type="match status" value="1"/>
</dbReference>
<reference evidence="6 7" key="1">
    <citation type="submission" date="2024-06" db="EMBL/GenBank/DDBJ databases">
        <title>The Natural Products Discovery Center: Release of the First 8490 Sequenced Strains for Exploring Actinobacteria Biosynthetic Diversity.</title>
        <authorList>
            <person name="Kalkreuter E."/>
            <person name="Kautsar S.A."/>
            <person name="Yang D."/>
            <person name="Bader C.D."/>
            <person name="Teijaro C.N."/>
            <person name="Fluegel L."/>
            <person name="Davis C.M."/>
            <person name="Simpson J.R."/>
            <person name="Lauterbach L."/>
            <person name="Steele A.D."/>
            <person name="Gui C."/>
            <person name="Meng S."/>
            <person name="Li G."/>
            <person name="Viehrig K."/>
            <person name="Ye F."/>
            <person name="Su P."/>
            <person name="Kiefer A.F."/>
            <person name="Nichols A."/>
            <person name="Cepeda A.J."/>
            <person name="Yan W."/>
            <person name="Fan B."/>
            <person name="Jiang Y."/>
            <person name="Adhikari A."/>
            <person name="Zheng C.-J."/>
            <person name="Schuster L."/>
            <person name="Cowan T.M."/>
            <person name="Smanski M.J."/>
            <person name="Chevrette M.G."/>
            <person name="De Carvalho L.P.S."/>
            <person name="Shen B."/>
        </authorList>
    </citation>
    <scope>NUCLEOTIDE SEQUENCE [LARGE SCALE GENOMIC DNA]</scope>
    <source>
        <strain evidence="6 7">NPDC050403</strain>
    </source>
</reference>
<keyword evidence="4" id="KW-0804">Transcription</keyword>
<dbReference type="PANTHER" id="PTHR30204:SF69">
    <property type="entry name" value="MERR-FAMILY TRANSCRIPTIONAL REGULATOR"/>
    <property type="match status" value="1"/>
</dbReference>
<evidence type="ECO:0000256" key="4">
    <source>
        <dbReference type="ARBA" id="ARBA00023163"/>
    </source>
</evidence>
<comment type="caution">
    <text evidence="6">The sequence shown here is derived from an EMBL/GenBank/DDBJ whole genome shotgun (WGS) entry which is preliminary data.</text>
</comment>
<dbReference type="PRINTS" id="PR00040">
    <property type="entry name" value="HTHMERR"/>
</dbReference>
<keyword evidence="1" id="KW-0678">Repressor</keyword>
<evidence type="ECO:0000256" key="2">
    <source>
        <dbReference type="ARBA" id="ARBA00023015"/>
    </source>
</evidence>
<sequence length="120" mass="13192">MRIGELARRSGTTTRALRYYEEQGLLAPERTDNGYRDYSETCLVRVRQIRALLDAGFNSHTVARLLPCASGSRPELELCPDIVAAVQTTLRRIESDLETLSGRRAAVSSFLAGESSSDSA</sequence>
<evidence type="ECO:0000256" key="3">
    <source>
        <dbReference type="ARBA" id="ARBA00023125"/>
    </source>
</evidence>
<dbReference type="SUPFAM" id="SSF46955">
    <property type="entry name" value="Putative DNA-binding domain"/>
    <property type="match status" value="1"/>
</dbReference>
<keyword evidence="2" id="KW-0805">Transcription regulation</keyword>
<accession>A0ABV3FTB3</accession>
<organism evidence="6 7">
    <name type="scientific">Nocardia aurea</name>
    <dbReference type="NCBI Taxonomy" id="2144174"/>
    <lineage>
        <taxon>Bacteria</taxon>
        <taxon>Bacillati</taxon>
        <taxon>Actinomycetota</taxon>
        <taxon>Actinomycetes</taxon>
        <taxon>Mycobacteriales</taxon>
        <taxon>Nocardiaceae</taxon>
        <taxon>Nocardia</taxon>
    </lineage>
</organism>
<keyword evidence="7" id="KW-1185">Reference proteome</keyword>
<gene>
    <name evidence="6" type="ORF">AB0I48_13925</name>
</gene>
<protein>
    <submittedName>
        <fullName evidence="6">MerR family transcriptional regulator</fullName>
    </submittedName>
</protein>
<dbReference type="CDD" id="cd01282">
    <property type="entry name" value="HTH_MerR-like_sg3"/>
    <property type="match status" value="1"/>
</dbReference>
<dbReference type="Gene3D" id="1.10.1660.10">
    <property type="match status" value="1"/>
</dbReference>
<name>A0ABV3FTB3_9NOCA</name>
<dbReference type="SMART" id="SM00422">
    <property type="entry name" value="HTH_MERR"/>
    <property type="match status" value="1"/>
</dbReference>
<proteinExistence type="predicted"/>
<dbReference type="RefSeq" id="WP_355090351.1">
    <property type="nucleotide sequence ID" value="NZ_JBEXKW010000096.1"/>
</dbReference>
<evidence type="ECO:0000313" key="7">
    <source>
        <dbReference type="Proteomes" id="UP001551695"/>
    </source>
</evidence>
<evidence type="ECO:0000259" key="5">
    <source>
        <dbReference type="PROSITE" id="PS50937"/>
    </source>
</evidence>
<dbReference type="PANTHER" id="PTHR30204">
    <property type="entry name" value="REDOX-CYCLING DRUG-SENSING TRANSCRIPTIONAL ACTIVATOR SOXR"/>
    <property type="match status" value="1"/>
</dbReference>
<evidence type="ECO:0000256" key="1">
    <source>
        <dbReference type="ARBA" id="ARBA00022491"/>
    </source>
</evidence>
<dbReference type="InterPro" id="IPR009061">
    <property type="entry name" value="DNA-bd_dom_put_sf"/>
</dbReference>
<dbReference type="InterPro" id="IPR000551">
    <property type="entry name" value="MerR-type_HTH_dom"/>
</dbReference>
<evidence type="ECO:0000313" key="6">
    <source>
        <dbReference type="EMBL" id="MEV0708659.1"/>
    </source>
</evidence>
<dbReference type="EMBL" id="JBFAKC010000005">
    <property type="protein sequence ID" value="MEV0708659.1"/>
    <property type="molecule type" value="Genomic_DNA"/>
</dbReference>
<dbReference type="PROSITE" id="PS50937">
    <property type="entry name" value="HTH_MERR_2"/>
    <property type="match status" value="1"/>
</dbReference>
<dbReference type="Proteomes" id="UP001551695">
    <property type="component" value="Unassembled WGS sequence"/>
</dbReference>
<keyword evidence="3" id="KW-0238">DNA-binding</keyword>